<feature type="active site" description="Proton acceptor; specific for D-alanine" evidence="5">
    <location>
        <position position="35"/>
    </location>
</feature>
<name>A0A1R3W4G2_9GAMM</name>
<protein>
    <recommendedName>
        <fullName evidence="5">Alanine racemase</fullName>
        <ecNumber evidence="5">5.1.1.1</ecNumber>
    </recommendedName>
</protein>
<dbReference type="Gene3D" id="2.40.37.10">
    <property type="entry name" value="Lyase, Ornithine Decarboxylase, Chain A, domain 1"/>
    <property type="match status" value="1"/>
</dbReference>
<evidence type="ECO:0000256" key="1">
    <source>
        <dbReference type="ARBA" id="ARBA00000316"/>
    </source>
</evidence>
<evidence type="ECO:0000313" key="9">
    <source>
        <dbReference type="EMBL" id="SIT72480.1"/>
    </source>
</evidence>
<dbReference type="CDD" id="cd06827">
    <property type="entry name" value="PLPDE_III_AR_proteobact"/>
    <property type="match status" value="1"/>
</dbReference>
<sequence length="359" mass="38678">MRRAASAHLRLEALLHNTQVVRRHAPASGLLAVIKAEGYGHGMLRVAEVLATAVDAFAVSHIEEAEVLRAAGHDKPIVVLHGCQTREHWQQAFALGLSPVIHHLSQLETLESLPMRARLPLWVKMDSGMTRLGFAPQEIAAVCERLNASGRCAEAPVVMSHFACADEPQRPENAQQLQRFMDATAPLPVSLSMANSGALLTQPETHLNWVRPGIMLYGASPLRAQSGAEWDLKPVMTLKAPIISIEDREQGAAVGYGSITTLHRPSRIAVVAIGYADGYPRHAPPGTPVLLHGQRLPLMGRVSMDLICVDVTDVPAAGLGDEVTLWGEGLPVEEIAHAAGTISYDLLCGVADRVQIKTQ</sequence>
<proteinExistence type="inferred from homology"/>
<dbReference type="OrthoDB" id="9813814at2"/>
<comment type="pathway">
    <text evidence="5">Amino-acid biosynthesis; D-alanine biosynthesis; D-alanine from L-alanine: step 1/1.</text>
</comment>
<feature type="domain" description="Alanine racemase C-terminal" evidence="8">
    <location>
        <begin position="235"/>
        <end position="359"/>
    </location>
</feature>
<dbReference type="HAMAP" id="MF_01201">
    <property type="entry name" value="Ala_racemase"/>
    <property type="match status" value="1"/>
</dbReference>
<comment type="catalytic activity">
    <reaction evidence="1 5">
        <text>L-alanine = D-alanine</text>
        <dbReference type="Rhea" id="RHEA:20249"/>
        <dbReference type="ChEBI" id="CHEBI:57416"/>
        <dbReference type="ChEBI" id="CHEBI:57972"/>
        <dbReference type="EC" id="5.1.1.1"/>
    </reaction>
</comment>
<accession>A0A1R3W4G2</accession>
<dbReference type="GO" id="GO:0030170">
    <property type="term" value="F:pyridoxal phosphate binding"/>
    <property type="evidence" value="ECO:0007669"/>
    <property type="project" value="UniProtKB-UniRule"/>
</dbReference>
<evidence type="ECO:0000256" key="7">
    <source>
        <dbReference type="PIRSR" id="PIRSR600821-52"/>
    </source>
</evidence>
<evidence type="ECO:0000259" key="8">
    <source>
        <dbReference type="SMART" id="SM01005"/>
    </source>
</evidence>
<dbReference type="EMBL" id="FTPK01000003">
    <property type="protein sequence ID" value="SIT72480.1"/>
    <property type="molecule type" value="Genomic_DNA"/>
</dbReference>
<dbReference type="PANTHER" id="PTHR30511">
    <property type="entry name" value="ALANINE RACEMASE"/>
    <property type="match status" value="1"/>
</dbReference>
<reference evidence="9 10" key="1">
    <citation type="submission" date="2017-01" db="EMBL/GenBank/DDBJ databases">
        <authorList>
            <person name="Mah S.A."/>
            <person name="Swanson W.J."/>
            <person name="Moy G.W."/>
            <person name="Vacquier V.D."/>
        </authorList>
    </citation>
    <scope>NUCLEOTIDE SEQUENCE [LARGE SCALE GENOMIC DNA]</scope>
    <source>
        <strain evidence="9 10">M9</strain>
    </source>
</reference>
<dbReference type="PANTHER" id="PTHR30511:SF0">
    <property type="entry name" value="ALANINE RACEMASE, CATABOLIC-RELATED"/>
    <property type="match status" value="1"/>
</dbReference>
<dbReference type="UniPathway" id="UPA00042">
    <property type="reaction ID" value="UER00497"/>
</dbReference>
<gene>
    <name evidence="9" type="ORF">SAMN05216526_1663</name>
</gene>
<dbReference type="EC" id="5.1.1.1" evidence="5"/>
<dbReference type="Pfam" id="PF00842">
    <property type="entry name" value="Ala_racemase_C"/>
    <property type="match status" value="1"/>
</dbReference>
<feature type="modified residue" description="N6-(pyridoxal phosphate)lysine" evidence="5 6">
    <location>
        <position position="35"/>
    </location>
</feature>
<dbReference type="GO" id="GO:0030632">
    <property type="term" value="P:D-alanine biosynthetic process"/>
    <property type="evidence" value="ECO:0007669"/>
    <property type="project" value="UniProtKB-UniRule"/>
</dbReference>
<dbReference type="SUPFAM" id="SSF51419">
    <property type="entry name" value="PLP-binding barrel"/>
    <property type="match status" value="1"/>
</dbReference>
<comment type="function">
    <text evidence="5">Catalyzes the interconversion of L-alanine and D-alanine. May also act on other amino acids.</text>
</comment>
<feature type="binding site" evidence="5 7">
    <location>
        <position position="304"/>
    </location>
    <ligand>
        <name>substrate</name>
    </ligand>
</feature>
<keyword evidence="10" id="KW-1185">Reference proteome</keyword>
<comment type="similarity">
    <text evidence="5">Belongs to the alanine racemase family.</text>
</comment>
<dbReference type="SMART" id="SM01005">
    <property type="entry name" value="Ala_racemase_C"/>
    <property type="match status" value="1"/>
</dbReference>
<dbReference type="FunFam" id="3.20.20.10:FF:000002">
    <property type="entry name" value="Alanine racemase"/>
    <property type="match status" value="1"/>
</dbReference>
<evidence type="ECO:0000256" key="5">
    <source>
        <dbReference type="HAMAP-Rule" id="MF_01201"/>
    </source>
</evidence>
<dbReference type="InterPro" id="IPR011079">
    <property type="entry name" value="Ala_racemase_C"/>
</dbReference>
<dbReference type="GO" id="GO:0005829">
    <property type="term" value="C:cytosol"/>
    <property type="evidence" value="ECO:0007669"/>
    <property type="project" value="TreeGrafter"/>
</dbReference>
<keyword evidence="3 5" id="KW-0663">Pyridoxal phosphate</keyword>
<dbReference type="InterPro" id="IPR020622">
    <property type="entry name" value="Ala_racemase_pyridoxalP-BS"/>
</dbReference>
<feature type="active site" description="Proton acceptor; specific for L-alanine" evidence="5">
    <location>
        <position position="256"/>
    </location>
</feature>
<dbReference type="AlphaFoldDB" id="A0A1R3W4G2"/>
<organism evidence="9 10">
    <name type="scientific">Ectothiorhodosinus mongolicus</name>
    <dbReference type="NCBI Taxonomy" id="233100"/>
    <lineage>
        <taxon>Bacteria</taxon>
        <taxon>Pseudomonadati</taxon>
        <taxon>Pseudomonadota</taxon>
        <taxon>Gammaproteobacteria</taxon>
        <taxon>Chromatiales</taxon>
        <taxon>Ectothiorhodospiraceae</taxon>
        <taxon>Ectothiorhodosinus</taxon>
    </lineage>
</organism>
<dbReference type="InterPro" id="IPR001608">
    <property type="entry name" value="Ala_racemase_N"/>
</dbReference>
<dbReference type="Gene3D" id="3.20.20.10">
    <property type="entry name" value="Alanine racemase"/>
    <property type="match status" value="1"/>
</dbReference>
<evidence type="ECO:0000256" key="2">
    <source>
        <dbReference type="ARBA" id="ARBA00001933"/>
    </source>
</evidence>
<dbReference type="RefSeq" id="WP_076756068.1">
    <property type="nucleotide sequence ID" value="NZ_CP023018.1"/>
</dbReference>
<feature type="binding site" evidence="5 7">
    <location>
        <position position="131"/>
    </location>
    <ligand>
        <name>substrate</name>
    </ligand>
</feature>
<dbReference type="SUPFAM" id="SSF50621">
    <property type="entry name" value="Alanine racemase C-terminal domain-like"/>
    <property type="match status" value="1"/>
</dbReference>
<evidence type="ECO:0000256" key="3">
    <source>
        <dbReference type="ARBA" id="ARBA00022898"/>
    </source>
</evidence>
<dbReference type="InterPro" id="IPR009006">
    <property type="entry name" value="Ala_racemase/Decarboxylase_C"/>
</dbReference>
<dbReference type="Pfam" id="PF01168">
    <property type="entry name" value="Ala_racemase_N"/>
    <property type="match status" value="1"/>
</dbReference>
<dbReference type="Proteomes" id="UP000223759">
    <property type="component" value="Unassembled WGS sequence"/>
</dbReference>
<comment type="cofactor">
    <cofactor evidence="2 5 6">
        <name>pyridoxal 5'-phosphate</name>
        <dbReference type="ChEBI" id="CHEBI:597326"/>
    </cofactor>
</comment>
<dbReference type="InterPro" id="IPR029066">
    <property type="entry name" value="PLP-binding_barrel"/>
</dbReference>
<evidence type="ECO:0000256" key="4">
    <source>
        <dbReference type="ARBA" id="ARBA00023235"/>
    </source>
</evidence>
<keyword evidence="4 5" id="KW-0413">Isomerase</keyword>
<dbReference type="GO" id="GO:0008784">
    <property type="term" value="F:alanine racemase activity"/>
    <property type="evidence" value="ECO:0007669"/>
    <property type="project" value="UniProtKB-UniRule"/>
</dbReference>
<dbReference type="PROSITE" id="PS00395">
    <property type="entry name" value="ALANINE_RACEMASE"/>
    <property type="match status" value="1"/>
</dbReference>
<dbReference type="PRINTS" id="PR00992">
    <property type="entry name" value="ALARACEMASE"/>
</dbReference>
<evidence type="ECO:0000313" key="10">
    <source>
        <dbReference type="Proteomes" id="UP000223759"/>
    </source>
</evidence>
<dbReference type="STRING" id="233100.SAMN05216526_1663"/>
<dbReference type="NCBIfam" id="TIGR00492">
    <property type="entry name" value="alr"/>
    <property type="match status" value="1"/>
</dbReference>
<evidence type="ECO:0000256" key="6">
    <source>
        <dbReference type="PIRSR" id="PIRSR600821-50"/>
    </source>
</evidence>
<dbReference type="InterPro" id="IPR000821">
    <property type="entry name" value="Ala_racemase"/>
</dbReference>